<dbReference type="KEGG" id="thao:NI17_017955"/>
<sequence length="106" mass="11708">MLISADGVADEAVVKLFGDPLRARIVRLLAGEQMCTCHLVEETGARQPTISHHLRILREAGFVETEPRGRFTYYRLRPDAVAEVARAIGSLAADAERARGSYRPCD</sequence>
<dbReference type="NCBIfam" id="NF033788">
    <property type="entry name" value="HTH_metalloreg"/>
    <property type="match status" value="1"/>
</dbReference>
<dbReference type="InterPro" id="IPR051081">
    <property type="entry name" value="HTH_MetalResp_TranReg"/>
</dbReference>
<dbReference type="InterPro" id="IPR011991">
    <property type="entry name" value="ArsR-like_HTH"/>
</dbReference>
<evidence type="ECO:0000256" key="2">
    <source>
        <dbReference type="ARBA" id="ARBA00023125"/>
    </source>
</evidence>
<accession>A0A399FY48</accession>
<keyword evidence="1" id="KW-0805">Transcription regulation</keyword>
<dbReference type="PROSITE" id="PS50987">
    <property type="entry name" value="HTH_ARSR_2"/>
    <property type="match status" value="1"/>
</dbReference>
<evidence type="ECO:0000313" key="5">
    <source>
        <dbReference type="Proteomes" id="UP000265719"/>
    </source>
</evidence>
<dbReference type="InterPro" id="IPR001845">
    <property type="entry name" value="HTH_ArsR_DNA-bd_dom"/>
</dbReference>
<dbReference type="OrthoDB" id="3628427at2"/>
<dbReference type="PANTHER" id="PTHR33154">
    <property type="entry name" value="TRANSCRIPTIONAL REGULATOR, ARSR FAMILY"/>
    <property type="match status" value="1"/>
</dbReference>
<dbReference type="InterPro" id="IPR036390">
    <property type="entry name" value="WH_DNA-bd_sf"/>
</dbReference>
<dbReference type="PRINTS" id="PR00778">
    <property type="entry name" value="HTHARSR"/>
</dbReference>
<keyword evidence="5" id="KW-1185">Reference proteome</keyword>
<dbReference type="InterPro" id="IPR036388">
    <property type="entry name" value="WH-like_DNA-bd_sf"/>
</dbReference>
<proteinExistence type="predicted"/>
<evidence type="ECO:0000256" key="1">
    <source>
        <dbReference type="ARBA" id="ARBA00023015"/>
    </source>
</evidence>
<keyword evidence="3" id="KW-0804">Transcription</keyword>
<evidence type="ECO:0000256" key="3">
    <source>
        <dbReference type="ARBA" id="ARBA00023163"/>
    </source>
</evidence>
<protein>
    <submittedName>
        <fullName evidence="4">Helix-turn-helix transcriptional regulator</fullName>
    </submittedName>
</protein>
<dbReference type="PANTHER" id="PTHR33154:SF18">
    <property type="entry name" value="ARSENICAL RESISTANCE OPERON REPRESSOR"/>
    <property type="match status" value="1"/>
</dbReference>
<dbReference type="SMART" id="SM00418">
    <property type="entry name" value="HTH_ARSR"/>
    <property type="match status" value="1"/>
</dbReference>
<dbReference type="AlphaFoldDB" id="A0A399FY48"/>
<dbReference type="GO" id="GO:0003677">
    <property type="term" value="F:DNA binding"/>
    <property type="evidence" value="ECO:0007669"/>
    <property type="project" value="UniProtKB-KW"/>
</dbReference>
<dbReference type="RefSeq" id="WP_068687978.1">
    <property type="nucleotide sequence ID" value="NZ_CP063196.1"/>
</dbReference>
<gene>
    <name evidence="4" type="ORF">NI17_017955</name>
</gene>
<keyword evidence="2" id="KW-0238">DNA-binding</keyword>
<reference evidence="4" key="1">
    <citation type="submission" date="2020-10" db="EMBL/GenBank/DDBJ databases">
        <title>De novo genome project of the cellulose decomposer Thermobifida halotolerans type strain.</title>
        <authorList>
            <person name="Nagy I."/>
            <person name="Horvath B."/>
            <person name="Kukolya J."/>
            <person name="Nagy I."/>
            <person name="Orsini M."/>
        </authorList>
    </citation>
    <scope>NUCLEOTIDE SEQUENCE</scope>
    <source>
        <strain evidence="4">DSM 44931</strain>
    </source>
</reference>
<name>A0A399FY48_9ACTN</name>
<dbReference type="Proteomes" id="UP000265719">
    <property type="component" value="Chromosome"/>
</dbReference>
<dbReference type="SUPFAM" id="SSF46785">
    <property type="entry name" value="Winged helix' DNA-binding domain"/>
    <property type="match status" value="1"/>
</dbReference>
<dbReference type="CDD" id="cd00090">
    <property type="entry name" value="HTH_ARSR"/>
    <property type="match status" value="1"/>
</dbReference>
<dbReference type="GO" id="GO:0003700">
    <property type="term" value="F:DNA-binding transcription factor activity"/>
    <property type="evidence" value="ECO:0007669"/>
    <property type="project" value="InterPro"/>
</dbReference>
<dbReference type="Pfam" id="PF01022">
    <property type="entry name" value="HTH_5"/>
    <property type="match status" value="1"/>
</dbReference>
<organism evidence="4 5">
    <name type="scientific">Thermobifida halotolerans</name>
    <dbReference type="NCBI Taxonomy" id="483545"/>
    <lineage>
        <taxon>Bacteria</taxon>
        <taxon>Bacillati</taxon>
        <taxon>Actinomycetota</taxon>
        <taxon>Actinomycetes</taxon>
        <taxon>Streptosporangiales</taxon>
        <taxon>Nocardiopsidaceae</taxon>
        <taxon>Thermobifida</taxon>
    </lineage>
</organism>
<dbReference type="EMBL" id="CP063196">
    <property type="protein sequence ID" value="UOE18670.1"/>
    <property type="molecule type" value="Genomic_DNA"/>
</dbReference>
<dbReference type="Gene3D" id="1.10.10.10">
    <property type="entry name" value="Winged helix-like DNA-binding domain superfamily/Winged helix DNA-binding domain"/>
    <property type="match status" value="1"/>
</dbReference>
<evidence type="ECO:0000313" key="4">
    <source>
        <dbReference type="EMBL" id="UOE18670.1"/>
    </source>
</evidence>